<dbReference type="GeneID" id="94428037"/>
<feature type="compositionally biased region" description="Basic and acidic residues" evidence="1">
    <location>
        <begin position="290"/>
        <end position="305"/>
    </location>
</feature>
<feature type="compositionally biased region" description="Low complexity" evidence="1">
    <location>
        <begin position="244"/>
        <end position="256"/>
    </location>
</feature>
<gene>
    <name evidence="2" type="ORF">CSUI_004641</name>
</gene>
<feature type="compositionally biased region" description="Basic and acidic residues" evidence="1">
    <location>
        <begin position="19"/>
        <end position="28"/>
    </location>
</feature>
<dbReference type="RefSeq" id="XP_067923199.1">
    <property type="nucleotide sequence ID" value="XM_068064826.1"/>
</dbReference>
<dbReference type="OrthoDB" id="434755at2759"/>
<name>A0A2C6KWK6_9APIC</name>
<feature type="region of interest" description="Disordered" evidence="1">
    <location>
        <begin position="411"/>
        <end position="476"/>
    </location>
</feature>
<dbReference type="VEuPathDB" id="ToxoDB:CSUI_004641"/>
<dbReference type="Proteomes" id="UP000221165">
    <property type="component" value="Unassembled WGS sequence"/>
</dbReference>
<feature type="compositionally biased region" description="Basic and acidic residues" evidence="1">
    <location>
        <begin position="465"/>
        <end position="476"/>
    </location>
</feature>
<sequence>MERKTQGDRAIHLPSSTITDRDRRRSREVSSSSSSPPRVLLLTPNTQTSFSPSSSLSSSSVYGNPGARKGLSSPQESSNREGELKDSLLLSSSFREKEKKDKSRLKKRSEEEGEEDGDRRTREEGDKENSYVNKMNFPASPHAVSHEQRLVFPSPSYPERRQSTVEGDNRCSSPSSSSPPPPLLPLDVRLAPYKKGAEERCEDAMKNMNEKRKRFAQQEESLDSGSFRERRNPHDQEKKDDEGSTSPSPSSASPSPRLSIHGDSTHKLSKGEENCRRLRTKDPEEEEEKKEEKKKERKNRERRTDPNLNKTGNTLKYNPTSFYSVSPSSSSSLSSSSSSSSLSSSSSSSSSLSSLGSGEGEGCFVCFSSPRPVWHVDAGKVGILSHGGRRFLKQRKGGMISLVYEHALRGGGPKRYLSNEDKQQEEEGQGGGQGGGGDASTTTLTPPPPHRRHSHSRSILSSSSTRREGDETRRAERIYAYSYDIL</sequence>
<feature type="compositionally biased region" description="Basic and acidic residues" evidence="1">
    <location>
        <begin position="117"/>
        <end position="129"/>
    </location>
</feature>
<accession>A0A2C6KWK6</accession>
<organism evidence="2 3">
    <name type="scientific">Cystoisospora suis</name>
    <dbReference type="NCBI Taxonomy" id="483139"/>
    <lineage>
        <taxon>Eukaryota</taxon>
        <taxon>Sar</taxon>
        <taxon>Alveolata</taxon>
        <taxon>Apicomplexa</taxon>
        <taxon>Conoidasida</taxon>
        <taxon>Coccidia</taxon>
        <taxon>Eucoccidiorida</taxon>
        <taxon>Eimeriorina</taxon>
        <taxon>Sarcocystidae</taxon>
        <taxon>Cystoisospora</taxon>
    </lineage>
</organism>
<feature type="compositionally biased region" description="Basic and acidic residues" evidence="1">
    <location>
        <begin position="1"/>
        <end position="11"/>
    </location>
</feature>
<feature type="compositionally biased region" description="Gly residues" evidence="1">
    <location>
        <begin position="429"/>
        <end position="438"/>
    </location>
</feature>
<evidence type="ECO:0000313" key="3">
    <source>
        <dbReference type="Proteomes" id="UP000221165"/>
    </source>
</evidence>
<reference evidence="2 3" key="1">
    <citation type="journal article" date="2017" name="Int. J. Parasitol.">
        <title>The genome of the protozoan parasite Cystoisospora suis and a reverse vaccinology approach to identify vaccine candidates.</title>
        <authorList>
            <person name="Palmieri N."/>
            <person name="Shrestha A."/>
            <person name="Ruttkowski B."/>
            <person name="Beck T."/>
            <person name="Vogl C."/>
            <person name="Tomley F."/>
            <person name="Blake D.P."/>
            <person name="Joachim A."/>
        </authorList>
    </citation>
    <scope>NUCLEOTIDE SEQUENCE [LARGE SCALE GENOMIC DNA]</scope>
    <source>
        <strain evidence="2 3">Wien I</strain>
    </source>
</reference>
<feature type="compositionally biased region" description="Basic and acidic residues" evidence="1">
    <location>
        <begin position="263"/>
        <end position="282"/>
    </location>
</feature>
<dbReference type="AlphaFoldDB" id="A0A2C6KWK6"/>
<feature type="compositionally biased region" description="Low complexity" evidence="1">
    <location>
        <begin position="324"/>
        <end position="356"/>
    </location>
</feature>
<feature type="compositionally biased region" description="Basic and acidic residues" evidence="1">
    <location>
        <begin position="195"/>
        <end position="210"/>
    </location>
</feature>
<comment type="caution">
    <text evidence="2">The sequence shown here is derived from an EMBL/GenBank/DDBJ whole genome shotgun (WGS) entry which is preliminary data.</text>
</comment>
<proteinExistence type="predicted"/>
<dbReference type="EMBL" id="MIGC01002193">
    <property type="protein sequence ID" value="PHJ21517.1"/>
    <property type="molecule type" value="Genomic_DNA"/>
</dbReference>
<keyword evidence="3" id="KW-1185">Reference proteome</keyword>
<protein>
    <submittedName>
        <fullName evidence="2">Uncharacterized protein</fullName>
    </submittedName>
</protein>
<feature type="compositionally biased region" description="Basic and acidic residues" evidence="1">
    <location>
        <begin position="158"/>
        <end position="169"/>
    </location>
</feature>
<feature type="compositionally biased region" description="Basic and acidic residues" evidence="1">
    <location>
        <begin position="226"/>
        <end position="242"/>
    </location>
</feature>
<feature type="compositionally biased region" description="Low complexity" evidence="1">
    <location>
        <begin position="49"/>
        <end position="60"/>
    </location>
</feature>
<feature type="compositionally biased region" description="Low complexity" evidence="1">
    <location>
        <begin position="29"/>
        <end position="39"/>
    </location>
</feature>
<evidence type="ECO:0000256" key="1">
    <source>
        <dbReference type="SAM" id="MobiDB-lite"/>
    </source>
</evidence>
<evidence type="ECO:0000313" key="2">
    <source>
        <dbReference type="EMBL" id="PHJ21517.1"/>
    </source>
</evidence>
<feature type="non-terminal residue" evidence="2">
    <location>
        <position position="486"/>
    </location>
</feature>
<feature type="compositionally biased region" description="Polar residues" evidence="1">
    <location>
        <begin position="306"/>
        <end position="323"/>
    </location>
</feature>
<feature type="region of interest" description="Disordered" evidence="1">
    <location>
        <begin position="1"/>
        <end position="360"/>
    </location>
</feature>